<evidence type="ECO:0000256" key="1">
    <source>
        <dbReference type="ARBA" id="ARBA00010515"/>
    </source>
</evidence>
<organism evidence="5 6">
    <name type="scientific">Amedibacterium intestinale</name>
    <dbReference type="NCBI Taxonomy" id="2583452"/>
    <lineage>
        <taxon>Bacteria</taxon>
        <taxon>Bacillati</taxon>
        <taxon>Bacillota</taxon>
        <taxon>Erysipelotrichia</taxon>
        <taxon>Erysipelotrichales</taxon>
        <taxon>Erysipelotrichaceae</taxon>
        <taxon>Amedibacterium</taxon>
    </lineage>
</organism>
<dbReference type="GO" id="GO:0016787">
    <property type="term" value="F:hydrolase activity"/>
    <property type="evidence" value="ECO:0007669"/>
    <property type="project" value="UniProtKB-KW"/>
</dbReference>
<evidence type="ECO:0000256" key="3">
    <source>
        <dbReference type="PROSITE-ProRule" id="PRU10038"/>
    </source>
</evidence>
<dbReference type="PANTHER" id="PTHR48081">
    <property type="entry name" value="AB HYDROLASE SUPERFAMILY PROTEIN C4A8.06C"/>
    <property type="match status" value="1"/>
</dbReference>
<evidence type="ECO:0000256" key="2">
    <source>
        <dbReference type="ARBA" id="ARBA00022801"/>
    </source>
</evidence>
<dbReference type="Pfam" id="PF07859">
    <property type="entry name" value="Abhydrolase_3"/>
    <property type="match status" value="1"/>
</dbReference>
<gene>
    <name evidence="5" type="ORF">Aargi30884_27150</name>
</gene>
<dbReference type="Gene3D" id="3.40.50.1820">
    <property type="entry name" value="alpha/beta hydrolase"/>
    <property type="match status" value="1"/>
</dbReference>
<dbReference type="InterPro" id="IPR013094">
    <property type="entry name" value="AB_hydrolase_3"/>
</dbReference>
<evidence type="ECO:0000259" key="4">
    <source>
        <dbReference type="Pfam" id="PF07859"/>
    </source>
</evidence>
<evidence type="ECO:0000313" key="6">
    <source>
        <dbReference type="Proteomes" id="UP000464754"/>
    </source>
</evidence>
<dbReference type="KEGG" id="aarg:Aargi30884_27150"/>
<dbReference type="SUPFAM" id="SSF53474">
    <property type="entry name" value="alpha/beta-Hydrolases"/>
    <property type="match status" value="1"/>
</dbReference>
<name>A0A6N4TP73_9FIRM</name>
<comment type="similarity">
    <text evidence="1">Belongs to the 'GDXG' lipolytic enzyme family.</text>
</comment>
<feature type="domain" description="Alpha/beta hydrolase fold-3" evidence="4">
    <location>
        <begin position="128"/>
        <end position="348"/>
    </location>
</feature>
<proteinExistence type="inferred from homology"/>
<accession>A0A6N4TP73</accession>
<dbReference type="PANTHER" id="PTHR48081:SF8">
    <property type="entry name" value="ALPHA_BETA HYDROLASE FOLD-3 DOMAIN-CONTAINING PROTEIN-RELATED"/>
    <property type="match status" value="1"/>
</dbReference>
<protein>
    <recommendedName>
        <fullName evidence="4">Alpha/beta hydrolase fold-3 domain-containing protein</fullName>
    </recommendedName>
</protein>
<evidence type="ECO:0000313" key="5">
    <source>
        <dbReference type="EMBL" id="BBK23812.1"/>
    </source>
</evidence>
<sequence length="373" mass="42577">MTRKYDIRLLEKLKEREGKGNYKGQELIIKRLPDCDEDGAMDPRLFEDQKKMMKMLKIMPMFMVKKMMKVDPEHIDNLREMFNGIKSVPVVTSEITTKKHEVETAKGITCDVYQYTNEKTTKESPVLYYIHGGGFFGGHHGVVEESLKLMVEKFGFTIFSVDYRLAPEHPYPNGHEDVYAVLKWIYQNGEMLNINPEKICVAGDSAGGNLTQYCSTKDREEKTNMVKAQLLLYPTLNMCGVEDEFFKWDISLYPMIPSQKKGLSKMLKMFGGMTGGLEPLLKCKKEDVCGPYLNPYTRKDPENNPPTFVTAGEHDYLKVETLAWAAKLHKAGVETKAIVYNGLGHAYFDNCGVLPQTEDCIEEMGKFIIEHTK</sequence>
<keyword evidence="6" id="KW-1185">Reference proteome</keyword>
<dbReference type="EMBL" id="AP019695">
    <property type="protein sequence ID" value="BBK23812.1"/>
    <property type="molecule type" value="Genomic_DNA"/>
</dbReference>
<dbReference type="RefSeq" id="WP_163052462.1">
    <property type="nucleotide sequence ID" value="NZ_AP019695.1"/>
</dbReference>
<dbReference type="InterPro" id="IPR050300">
    <property type="entry name" value="GDXG_lipolytic_enzyme"/>
</dbReference>
<dbReference type="Proteomes" id="UP000464754">
    <property type="component" value="Chromosome"/>
</dbReference>
<dbReference type="InterPro" id="IPR033140">
    <property type="entry name" value="Lipase_GDXG_put_SER_AS"/>
</dbReference>
<reference evidence="6" key="1">
    <citation type="submission" date="2019-05" db="EMBL/GenBank/DDBJ databases">
        <title>Complete genome sequencing of Absiella argi strain JCM 30884.</title>
        <authorList>
            <person name="Sakamoto M."/>
            <person name="Murakami T."/>
            <person name="Mori H."/>
        </authorList>
    </citation>
    <scope>NUCLEOTIDE SEQUENCE [LARGE SCALE GENOMIC DNA]</scope>
    <source>
        <strain evidence="6">JCM 30884</strain>
    </source>
</reference>
<feature type="active site" evidence="3">
    <location>
        <position position="205"/>
    </location>
</feature>
<dbReference type="InterPro" id="IPR029058">
    <property type="entry name" value="AB_hydrolase_fold"/>
</dbReference>
<dbReference type="PROSITE" id="PS01174">
    <property type="entry name" value="LIPASE_GDXG_SER"/>
    <property type="match status" value="1"/>
</dbReference>
<dbReference type="AlphaFoldDB" id="A0A6N4TP73"/>
<keyword evidence="2" id="KW-0378">Hydrolase</keyword>